<proteinExistence type="predicted"/>
<dbReference type="Proteomes" id="UP001497482">
    <property type="component" value="Chromosome 5"/>
</dbReference>
<dbReference type="AlphaFoldDB" id="A0AAV2LZV0"/>
<evidence type="ECO:0000256" key="1">
    <source>
        <dbReference type="SAM" id="MobiDB-lite"/>
    </source>
</evidence>
<accession>A0AAV2LZV0</accession>
<sequence>MDPSVSTAPRGCQLLSPSPAGPSLINTTPSDTPTHRHLRLRCGQGEPHPGDTEESCQPITTVGRPATSCCSGCFYTVSLTLLQLSLVEYCPLLDTCIKPEQSSQHISPGLESQPMLCLPYSLHPAATPGWVWQGCVIWWGMGFKYFGEDREEGSE</sequence>
<feature type="region of interest" description="Disordered" evidence="1">
    <location>
        <begin position="1"/>
        <end position="36"/>
    </location>
</feature>
<gene>
    <name evidence="2" type="ORF">KC01_LOCUS33724</name>
</gene>
<evidence type="ECO:0000313" key="2">
    <source>
        <dbReference type="EMBL" id="CAL1606571.1"/>
    </source>
</evidence>
<organism evidence="2 3">
    <name type="scientific">Knipowitschia caucasica</name>
    <name type="common">Caucasian dwarf goby</name>
    <name type="synonym">Pomatoschistus caucasicus</name>
    <dbReference type="NCBI Taxonomy" id="637954"/>
    <lineage>
        <taxon>Eukaryota</taxon>
        <taxon>Metazoa</taxon>
        <taxon>Chordata</taxon>
        <taxon>Craniata</taxon>
        <taxon>Vertebrata</taxon>
        <taxon>Euteleostomi</taxon>
        <taxon>Actinopterygii</taxon>
        <taxon>Neopterygii</taxon>
        <taxon>Teleostei</taxon>
        <taxon>Neoteleostei</taxon>
        <taxon>Acanthomorphata</taxon>
        <taxon>Gobiaria</taxon>
        <taxon>Gobiiformes</taxon>
        <taxon>Gobioidei</taxon>
        <taxon>Gobiidae</taxon>
        <taxon>Gobiinae</taxon>
        <taxon>Knipowitschia</taxon>
    </lineage>
</organism>
<reference evidence="2 3" key="1">
    <citation type="submission" date="2024-04" db="EMBL/GenBank/DDBJ databases">
        <authorList>
            <person name="Waldvogel A.-M."/>
            <person name="Schoenle A."/>
        </authorList>
    </citation>
    <scope>NUCLEOTIDE SEQUENCE [LARGE SCALE GENOMIC DNA]</scope>
</reference>
<protein>
    <submittedName>
        <fullName evidence="2">Uncharacterized protein</fullName>
    </submittedName>
</protein>
<dbReference type="EMBL" id="OZ035827">
    <property type="protein sequence ID" value="CAL1606571.1"/>
    <property type="molecule type" value="Genomic_DNA"/>
</dbReference>
<evidence type="ECO:0000313" key="3">
    <source>
        <dbReference type="Proteomes" id="UP001497482"/>
    </source>
</evidence>
<keyword evidence="3" id="KW-1185">Reference proteome</keyword>
<name>A0AAV2LZV0_KNICA</name>